<dbReference type="Pfam" id="PF25973">
    <property type="entry name" value="BSH_CzcB"/>
    <property type="match status" value="1"/>
</dbReference>
<evidence type="ECO:0000259" key="5">
    <source>
        <dbReference type="Pfam" id="PF25975"/>
    </source>
</evidence>
<dbReference type="NCBIfam" id="TIGR01730">
    <property type="entry name" value="RND_mfp"/>
    <property type="match status" value="1"/>
</dbReference>
<evidence type="ECO:0000259" key="3">
    <source>
        <dbReference type="Pfam" id="PF25954"/>
    </source>
</evidence>
<dbReference type="OrthoDB" id="9806939at2"/>
<dbReference type="Gene3D" id="2.40.30.170">
    <property type="match status" value="1"/>
</dbReference>
<evidence type="ECO:0000259" key="4">
    <source>
        <dbReference type="Pfam" id="PF25973"/>
    </source>
</evidence>
<dbReference type="Pfam" id="PF25954">
    <property type="entry name" value="Beta-barrel_RND_2"/>
    <property type="match status" value="1"/>
</dbReference>
<dbReference type="AlphaFoldDB" id="A0A5C5YAN9"/>
<dbReference type="Proteomes" id="UP000317238">
    <property type="component" value="Unassembled WGS sequence"/>
</dbReference>
<evidence type="ECO:0000256" key="1">
    <source>
        <dbReference type="ARBA" id="ARBA00009477"/>
    </source>
</evidence>
<dbReference type="InterPro" id="IPR058647">
    <property type="entry name" value="BSH_CzcB-like"/>
</dbReference>
<feature type="domain" description="CzcB-like C-terminal circularly permuted SH3-like" evidence="5">
    <location>
        <begin position="455"/>
        <end position="522"/>
    </location>
</feature>
<comment type="similarity">
    <text evidence="1">Belongs to the membrane fusion protein (MFP) (TC 8.A.1) family.</text>
</comment>
<organism evidence="6 7">
    <name type="scientific">Crateriforma conspicua</name>
    <dbReference type="NCBI Taxonomy" id="2527996"/>
    <lineage>
        <taxon>Bacteria</taxon>
        <taxon>Pseudomonadati</taxon>
        <taxon>Planctomycetota</taxon>
        <taxon>Planctomycetia</taxon>
        <taxon>Planctomycetales</taxon>
        <taxon>Planctomycetaceae</taxon>
        <taxon>Crateriforma</taxon>
    </lineage>
</organism>
<dbReference type="RefSeq" id="WP_146440212.1">
    <property type="nucleotide sequence ID" value="NZ_SJPL01000001.1"/>
</dbReference>
<dbReference type="InterPro" id="IPR006143">
    <property type="entry name" value="RND_pump_MFP"/>
</dbReference>
<dbReference type="GO" id="GO:0015679">
    <property type="term" value="P:plasma membrane copper ion transport"/>
    <property type="evidence" value="ECO:0007669"/>
    <property type="project" value="TreeGrafter"/>
</dbReference>
<gene>
    <name evidence="6" type="primary">czcB_5</name>
    <name evidence="6" type="ORF">Pan14r_45120</name>
</gene>
<dbReference type="FunFam" id="2.40.30.170:FF:000010">
    <property type="entry name" value="Efflux RND transporter periplasmic adaptor subunit"/>
    <property type="match status" value="1"/>
</dbReference>
<name>A0A5C5YAN9_9PLAN</name>
<dbReference type="InterPro" id="IPR058792">
    <property type="entry name" value="Beta-barrel_RND_2"/>
</dbReference>
<dbReference type="InterPro" id="IPR051909">
    <property type="entry name" value="MFP_Cation_Efflux"/>
</dbReference>
<proteinExistence type="inferred from homology"/>
<evidence type="ECO:0000313" key="6">
    <source>
        <dbReference type="EMBL" id="TWT72194.1"/>
    </source>
</evidence>
<dbReference type="GO" id="GO:0060003">
    <property type="term" value="P:copper ion export"/>
    <property type="evidence" value="ECO:0007669"/>
    <property type="project" value="TreeGrafter"/>
</dbReference>
<dbReference type="GO" id="GO:0030313">
    <property type="term" value="C:cell envelope"/>
    <property type="evidence" value="ECO:0007669"/>
    <property type="project" value="TreeGrafter"/>
</dbReference>
<dbReference type="SUPFAM" id="SSF111369">
    <property type="entry name" value="HlyD-like secretion proteins"/>
    <property type="match status" value="2"/>
</dbReference>
<comment type="caution">
    <text evidence="6">The sequence shown here is derived from an EMBL/GenBank/DDBJ whole genome shotgun (WGS) entry which is preliminary data.</text>
</comment>
<reference evidence="6 7" key="1">
    <citation type="submission" date="2019-02" db="EMBL/GenBank/DDBJ databases">
        <title>Deep-cultivation of Planctomycetes and their phenomic and genomic characterization uncovers novel biology.</title>
        <authorList>
            <person name="Wiegand S."/>
            <person name="Jogler M."/>
            <person name="Boedeker C."/>
            <person name="Pinto D."/>
            <person name="Vollmers J."/>
            <person name="Rivas-Marin E."/>
            <person name="Kohn T."/>
            <person name="Peeters S.H."/>
            <person name="Heuer A."/>
            <person name="Rast P."/>
            <person name="Oberbeckmann S."/>
            <person name="Bunk B."/>
            <person name="Jeske O."/>
            <person name="Meyerdierks A."/>
            <person name="Storesund J.E."/>
            <person name="Kallscheuer N."/>
            <person name="Luecker S."/>
            <person name="Lage O.M."/>
            <person name="Pohl T."/>
            <person name="Merkel B.J."/>
            <person name="Hornburger P."/>
            <person name="Mueller R.-W."/>
            <person name="Bruemmer F."/>
            <person name="Labrenz M."/>
            <person name="Spormann A.M."/>
            <person name="Op Den Camp H."/>
            <person name="Overmann J."/>
            <person name="Amann R."/>
            <person name="Jetten M.S.M."/>
            <person name="Mascher T."/>
            <person name="Medema M.H."/>
            <person name="Devos D.P."/>
            <person name="Kaster A.-K."/>
            <person name="Ovreas L."/>
            <person name="Rohde M."/>
            <person name="Galperin M.Y."/>
            <person name="Jogler C."/>
        </authorList>
    </citation>
    <scope>NUCLEOTIDE SEQUENCE [LARGE SCALE GENOMIC DNA]</scope>
    <source>
        <strain evidence="6 7">Pan14r</strain>
    </source>
</reference>
<sequence length="539" mass="58720">MPPTDFVSDPKPSDSLERPATSIRAIVWKATNWIPTACVFAALGVLGWYGHSTGWTLPSFSTLTANENPDAMANWCASHGVPEDICIVCRPNLLDDAPSLAYCTTHGVHGCVFENPTLAELSQPAEVTNQDLRRADRALQSLPRSTNLPISKTAGVRIQFASMQAMEKAGVDVEPVTRRTVVESIDASGVIRYDATKLAQVSPPADGTVRRIFVQIGQWVEQGQTLGILDCAEAGRIKAELQAALSHEHFCRDNLRRLRPLAGSAVSGKRILDGENQLQQARADVDDAAGRLANLGLAVDIDHLRTLELEAAKMAIRRLGRPESDDASSQDLSGANLIAVTAPLQGIVTHLRTNVGEVVNRGNELFRVVDTRQVWLDLRVPAEQAEWVHLGQTVRYRPDGQNKTHEGQLTWISTDVDPTTRTVAVRAVLKNPDQSLRNESFGLGQIILRQEPDSIVVPETALQWDGDGHVVFVRDAKFFEEDRPKFFVTRSVRPGAKQDGFVEIIAGVLPGEVVATKGSDVLRAQLLRGNLGAGCTCGR</sequence>
<keyword evidence="2" id="KW-0813">Transport</keyword>
<keyword evidence="7" id="KW-1185">Reference proteome</keyword>
<evidence type="ECO:0000256" key="2">
    <source>
        <dbReference type="ARBA" id="ARBA00022448"/>
    </source>
</evidence>
<dbReference type="GO" id="GO:0016020">
    <property type="term" value="C:membrane"/>
    <property type="evidence" value="ECO:0007669"/>
    <property type="project" value="InterPro"/>
</dbReference>
<accession>A0A5C5YAN9</accession>
<dbReference type="Pfam" id="PF25975">
    <property type="entry name" value="CzcB_C"/>
    <property type="match status" value="1"/>
</dbReference>
<feature type="domain" description="CzcB-like barrel-sandwich hybrid" evidence="4">
    <location>
        <begin position="198"/>
        <end position="370"/>
    </location>
</feature>
<dbReference type="Gene3D" id="2.40.50.100">
    <property type="match status" value="1"/>
</dbReference>
<dbReference type="Gene3D" id="2.40.420.20">
    <property type="match status" value="1"/>
</dbReference>
<dbReference type="EMBL" id="SJPL01000001">
    <property type="protein sequence ID" value="TWT72194.1"/>
    <property type="molecule type" value="Genomic_DNA"/>
</dbReference>
<dbReference type="GO" id="GO:0022857">
    <property type="term" value="F:transmembrane transporter activity"/>
    <property type="evidence" value="ECO:0007669"/>
    <property type="project" value="InterPro"/>
</dbReference>
<protein>
    <submittedName>
        <fullName evidence="6">Cobalt-zinc-cadmium resistance protein CzcB</fullName>
    </submittedName>
</protein>
<dbReference type="InterPro" id="IPR058649">
    <property type="entry name" value="CzcB_C"/>
</dbReference>
<evidence type="ECO:0000313" key="7">
    <source>
        <dbReference type="Proteomes" id="UP000317238"/>
    </source>
</evidence>
<dbReference type="PANTHER" id="PTHR30097">
    <property type="entry name" value="CATION EFFLUX SYSTEM PROTEIN CUSB"/>
    <property type="match status" value="1"/>
</dbReference>
<dbReference type="PANTHER" id="PTHR30097:SF4">
    <property type="entry name" value="SLR6042 PROTEIN"/>
    <property type="match status" value="1"/>
</dbReference>
<feature type="domain" description="CusB-like beta-barrel" evidence="3">
    <location>
        <begin position="373"/>
        <end position="440"/>
    </location>
</feature>